<sequence length="147" mass="15765">MATTPTKTKNRKQLPPSSESKHEEEPTAAVAEGDESKTKKEKTVNEIDEIFQGKKAKKTKTPAAGGQEQPDSGMKLAKGTGEGGGSKKKKDKKKGKRKVDPDESIEARGRRRRTADGFAIYSADELGFGKADAGGTPLCPFDCSCCF</sequence>
<dbReference type="EMBL" id="CP136891">
    <property type="protein sequence ID" value="WOK97689.1"/>
    <property type="molecule type" value="Genomic_DNA"/>
</dbReference>
<evidence type="ECO:0000256" key="1">
    <source>
        <dbReference type="SAM" id="MobiDB-lite"/>
    </source>
</evidence>
<organism evidence="2 3">
    <name type="scientific">Canna indica</name>
    <name type="common">Indian-shot</name>
    <dbReference type="NCBI Taxonomy" id="4628"/>
    <lineage>
        <taxon>Eukaryota</taxon>
        <taxon>Viridiplantae</taxon>
        <taxon>Streptophyta</taxon>
        <taxon>Embryophyta</taxon>
        <taxon>Tracheophyta</taxon>
        <taxon>Spermatophyta</taxon>
        <taxon>Magnoliopsida</taxon>
        <taxon>Liliopsida</taxon>
        <taxon>Zingiberales</taxon>
        <taxon>Cannaceae</taxon>
        <taxon>Canna</taxon>
    </lineage>
</organism>
<feature type="compositionally biased region" description="Basic and acidic residues" evidence="1">
    <location>
        <begin position="98"/>
        <end position="108"/>
    </location>
</feature>
<dbReference type="Pfam" id="PF08576">
    <property type="entry name" value="DUF1764"/>
    <property type="match status" value="1"/>
</dbReference>
<dbReference type="PANTHER" id="PTHR34066:SF1">
    <property type="entry name" value="DUF1764 FAMILY PROTEIN"/>
    <property type="match status" value="1"/>
</dbReference>
<protein>
    <recommendedName>
        <fullName evidence="4">DUF1764-domain-containing protein</fullName>
    </recommendedName>
</protein>
<dbReference type="AlphaFoldDB" id="A0AAQ3Q6G9"/>
<name>A0AAQ3Q6G9_9LILI</name>
<feature type="region of interest" description="Disordered" evidence="1">
    <location>
        <begin position="1"/>
        <end position="115"/>
    </location>
</feature>
<feature type="compositionally biased region" description="Basic residues" evidence="1">
    <location>
        <begin position="86"/>
        <end position="97"/>
    </location>
</feature>
<dbReference type="InterPro" id="IPR013885">
    <property type="entry name" value="DUF1764_euk"/>
</dbReference>
<gene>
    <name evidence="2" type="ORF">Cni_G06397</name>
</gene>
<reference evidence="2 3" key="1">
    <citation type="submission" date="2023-10" db="EMBL/GenBank/DDBJ databases">
        <title>Chromosome-scale genome assembly provides insights into flower coloration mechanisms of Canna indica.</title>
        <authorList>
            <person name="Li C."/>
        </authorList>
    </citation>
    <scope>NUCLEOTIDE SEQUENCE [LARGE SCALE GENOMIC DNA]</scope>
    <source>
        <tissue evidence="2">Flower</tissue>
    </source>
</reference>
<dbReference type="PANTHER" id="PTHR34066">
    <property type="entry name" value="GROWTH FACTOR 2"/>
    <property type="match status" value="1"/>
</dbReference>
<evidence type="ECO:0000313" key="2">
    <source>
        <dbReference type="EMBL" id="WOK97689.1"/>
    </source>
</evidence>
<proteinExistence type="predicted"/>
<evidence type="ECO:0008006" key="4">
    <source>
        <dbReference type="Google" id="ProtNLM"/>
    </source>
</evidence>
<evidence type="ECO:0000313" key="3">
    <source>
        <dbReference type="Proteomes" id="UP001327560"/>
    </source>
</evidence>
<dbReference type="Proteomes" id="UP001327560">
    <property type="component" value="Chromosome 2"/>
</dbReference>
<keyword evidence="3" id="KW-1185">Reference proteome</keyword>
<accession>A0AAQ3Q6G9</accession>
<feature type="compositionally biased region" description="Basic and acidic residues" evidence="1">
    <location>
        <begin position="34"/>
        <end position="45"/>
    </location>
</feature>